<reference evidence="2" key="1">
    <citation type="journal article" name="BMC Genomics">
        <title>Long-read sequencing and de novo genome assembly of marine medaka (Oryzias melastigma).</title>
        <authorList>
            <person name="Liang P."/>
            <person name="Saqib H.S.A."/>
            <person name="Ni X."/>
            <person name="Shen Y."/>
        </authorList>
    </citation>
    <scope>NUCLEOTIDE SEQUENCE</scope>
    <source>
        <strain evidence="2">Bigg-433</strain>
    </source>
</reference>
<organism evidence="2 3">
    <name type="scientific">Oryzias melastigma</name>
    <name type="common">Marine medaka</name>
    <dbReference type="NCBI Taxonomy" id="30732"/>
    <lineage>
        <taxon>Eukaryota</taxon>
        <taxon>Metazoa</taxon>
        <taxon>Chordata</taxon>
        <taxon>Craniata</taxon>
        <taxon>Vertebrata</taxon>
        <taxon>Euteleostomi</taxon>
        <taxon>Actinopterygii</taxon>
        <taxon>Neopterygii</taxon>
        <taxon>Teleostei</taxon>
        <taxon>Neoteleostei</taxon>
        <taxon>Acanthomorphata</taxon>
        <taxon>Ovalentaria</taxon>
        <taxon>Atherinomorphae</taxon>
        <taxon>Beloniformes</taxon>
        <taxon>Adrianichthyidae</taxon>
        <taxon>Oryziinae</taxon>
        <taxon>Oryzias</taxon>
    </lineage>
</organism>
<accession>A0A834EWU0</accession>
<comment type="caution">
    <text evidence="2">The sequence shown here is derived from an EMBL/GenBank/DDBJ whole genome shotgun (WGS) entry which is preliminary data.</text>
</comment>
<dbReference type="Proteomes" id="UP000646548">
    <property type="component" value="Unassembled WGS sequence"/>
</dbReference>
<gene>
    <name evidence="2" type="ORF">FQA47_012531</name>
</gene>
<sequence length="185" mass="19640">MLSLSSFPSSLANCPVAVYSVSAASSSLFGISLPQSSVTSLTEMKVGEPPLFLHGLFSPSTHSHTTQRDSSPPPPCLRPLVSCFVRSLLTGAPPPADATDEGGWGPTLRFGVACSISAGVALFPATPDTLTFCFPPELIARGWYSHMSNGITTASGEVVQKVGEEEREGERMMEDKRNGGRVRQR</sequence>
<evidence type="ECO:0000313" key="3">
    <source>
        <dbReference type="Proteomes" id="UP000646548"/>
    </source>
</evidence>
<dbReference type="EMBL" id="WKFB01000950">
    <property type="protein sequence ID" value="KAF6716600.1"/>
    <property type="molecule type" value="Genomic_DNA"/>
</dbReference>
<evidence type="ECO:0000313" key="2">
    <source>
        <dbReference type="EMBL" id="KAF6716600.1"/>
    </source>
</evidence>
<proteinExistence type="predicted"/>
<protein>
    <submittedName>
        <fullName evidence="2">Uncharacterized protein</fullName>
    </submittedName>
</protein>
<feature type="region of interest" description="Disordered" evidence="1">
    <location>
        <begin position="163"/>
        <end position="185"/>
    </location>
</feature>
<feature type="compositionally biased region" description="Basic and acidic residues" evidence="1">
    <location>
        <begin position="163"/>
        <end position="178"/>
    </location>
</feature>
<name>A0A834EWU0_ORYME</name>
<dbReference type="AlphaFoldDB" id="A0A834EWU0"/>
<evidence type="ECO:0000256" key="1">
    <source>
        <dbReference type="SAM" id="MobiDB-lite"/>
    </source>
</evidence>